<organism evidence="1">
    <name type="scientific">Magnetospirillum gryphiswaldense</name>
    <dbReference type="NCBI Taxonomy" id="55518"/>
    <lineage>
        <taxon>Bacteria</taxon>
        <taxon>Pseudomonadati</taxon>
        <taxon>Pseudomonadota</taxon>
        <taxon>Alphaproteobacteria</taxon>
        <taxon>Rhodospirillales</taxon>
        <taxon>Rhodospirillaceae</taxon>
        <taxon>Magnetospirillum</taxon>
    </lineage>
</organism>
<proteinExistence type="predicted"/>
<evidence type="ECO:0000313" key="1">
    <source>
        <dbReference type="EMBL" id="CAJ30069.1"/>
    </source>
</evidence>
<dbReference type="EMBL" id="AM085146">
    <property type="protein sequence ID" value="CAJ30069.1"/>
    <property type="molecule type" value="Genomic_DNA"/>
</dbReference>
<protein>
    <submittedName>
        <fullName evidence="1">Uncharacterized protein</fullName>
    </submittedName>
</protein>
<accession>Q3BKF8</accession>
<evidence type="ECO:0000313" key="2">
    <source>
        <dbReference type="EMBL" id="CAM77975.1"/>
    </source>
</evidence>
<dbReference type="EMBL" id="CU459003">
    <property type="protein sequence ID" value="CAM77975.1"/>
    <property type="molecule type" value="Genomic_DNA"/>
</dbReference>
<gene>
    <name evidence="1" type="ORF">mgI418</name>
    <name evidence="2" type="ORF">MGR_4043</name>
</gene>
<sequence>MRCASCWRPRPSARSRHPCACPARTTMPDPALSQALKEAFASAPAGTVILDTLEIWHPTFDEPIRVVRDHADLTARLEAGAPRDGGKRVTFAALAFEFSPPPVDTAPVPEITVTLDNVGSDITDALEGAAVSQQVIEITWRPYLSTDLNGPHMDPPITMTLTDVEADTMRVTGRARMLDAGNKSFPSITYTARRFPGLAR</sequence>
<dbReference type="Pfam" id="PF08875">
    <property type="entry name" value="DUF1833"/>
    <property type="match status" value="1"/>
</dbReference>
<dbReference type="InterPro" id="IPR014974">
    <property type="entry name" value="DUF1833"/>
</dbReference>
<name>Q3BKF8_9PROT</name>
<reference evidence="1" key="1">
    <citation type="journal article" date="2005" name="J. Bacteriol.">
        <title>A hypervariable 130-kilobase genomic region of Magnetospirillum gryphiswaldense comprises a magnetosome island which undergoes frequent rearrangements during stationary growth.</title>
        <authorList>
            <person name="Ullrich S."/>
            <person name="Kube M."/>
            <person name="Schuebbe S."/>
            <person name="Reinhardt R."/>
            <person name="Schueler D."/>
        </authorList>
    </citation>
    <scope>NUCLEOTIDE SEQUENCE</scope>
    <source>
        <strain evidence="1">MSR-1</strain>
    </source>
</reference>
<reference evidence="2" key="2">
    <citation type="journal article" date="2007" name="J. Bacteriol.">
        <title>Comparative genome analysis of four magnetotactic bacteria reveals a complex set of group-specific genes implicated in magnetosome biomineralization and function.</title>
        <authorList>
            <person name="Richter M."/>
            <person name="Kube M."/>
            <person name="Bazylinski D.A."/>
            <person name="Lombardot T."/>
            <person name="Gloeckner F.O."/>
            <person name="Reinhardt R."/>
            <person name="Schueler D."/>
        </authorList>
    </citation>
    <scope>NUCLEOTIDE SEQUENCE</scope>
    <source>
        <strain evidence="2">MSR-1</strain>
    </source>
</reference>
<dbReference type="AlphaFoldDB" id="Q3BKF8"/>